<evidence type="ECO:0000313" key="6">
    <source>
        <dbReference type="EMBL" id="GME69476.1"/>
    </source>
</evidence>
<dbReference type="Proteomes" id="UP001165120">
    <property type="component" value="Unassembled WGS sequence"/>
</dbReference>
<protein>
    <submittedName>
        <fullName evidence="6">Unnamed protein product</fullName>
    </submittedName>
</protein>
<dbReference type="PROSITE" id="PS51299">
    <property type="entry name" value="HTH_APSES"/>
    <property type="match status" value="1"/>
</dbReference>
<dbReference type="InterPro" id="IPR002110">
    <property type="entry name" value="Ankyrin_rpt"/>
</dbReference>
<dbReference type="Gene3D" id="3.10.260.10">
    <property type="entry name" value="Transcription regulator HTH, APSES-type DNA-binding domain"/>
    <property type="match status" value="1"/>
</dbReference>
<dbReference type="SUPFAM" id="SSF54616">
    <property type="entry name" value="DNA-binding domain of Mlu1-box binding protein MBP1"/>
    <property type="match status" value="1"/>
</dbReference>
<dbReference type="GO" id="GO:0033309">
    <property type="term" value="C:SBF transcription complex"/>
    <property type="evidence" value="ECO:0007669"/>
    <property type="project" value="TreeGrafter"/>
</dbReference>
<dbReference type="GO" id="GO:0030907">
    <property type="term" value="C:MBF transcription complex"/>
    <property type="evidence" value="ECO:0007669"/>
    <property type="project" value="TreeGrafter"/>
</dbReference>
<evidence type="ECO:0000256" key="1">
    <source>
        <dbReference type="ARBA" id="ARBA00022737"/>
    </source>
</evidence>
<keyword evidence="2 3" id="KW-0040">ANK repeat</keyword>
<dbReference type="InterPro" id="IPR036887">
    <property type="entry name" value="HTH_APSES_sf"/>
</dbReference>
<dbReference type="PROSITE" id="PS50297">
    <property type="entry name" value="ANK_REP_REGION"/>
    <property type="match status" value="2"/>
</dbReference>
<feature type="region of interest" description="Disordered" evidence="4">
    <location>
        <begin position="170"/>
        <end position="204"/>
    </location>
</feature>
<evidence type="ECO:0000313" key="7">
    <source>
        <dbReference type="Proteomes" id="UP001165120"/>
    </source>
</evidence>
<proteinExistence type="predicted"/>
<dbReference type="Pfam" id="PF00023">
    <property type="entry name" value="Ank"/>
    <property type="match status" value="1"/>
</dbReference>
<feature type="domain" description="HTH APSES-type" evidence="5">
    <location>
        <begin position="9"/>
        <end position="123"/>
    </location>
</feature>
<feature type="region of interest" description="Disordered" evidence="4">
    <location>
        <begin position="471"/>
        <end position="515"/>
    </location>
</feature>
<reference evidence="6" key="1">
    <citation type="submission" date="2023-04" db="EMBL/GenBank/DDBJ databases">
        <title>Candida boidinii NBRC 10035.</title>
        <authorList>
            <person name="Ichikawa N."/>
            <person name="Sato H."/>
            <person name="Tonouchi N."/>
        </authorList>
    </citation>
    <scope>NUCLEOTIDE SEQUENCE</scope>
    <source>
        <strain evidence="6">NBRC 10035</strain>
    </source>
</reference>
<sequence length="558" mass="62402">MTETKAYQVTPIYKKFYNGIKCIEMGLDNIPIIKRSSDSFVNITNIFRVLKVDNFKSSNFLQHISPDELSIEEDTHSDKDSGDYSQVTWISLSNAIEITKEFGIYEILKPLLSRDIETISDIPTKQELIEHGEWMTHEVTIDGDYKVSGITEANSGNLARSFSTLTESDELENNLTSPKYNNTYARNHHTTSPYKKSKRSSTKNDDELIAKEKLKDIIIYDHDTEQTREHFPYSLKPVLDRDDKSKVILSSLFLPNQKEVSLLDLVGGDESQLNGLNIDEPIDDNGQTALHLVSTLGKINLVKDLVERGATRTRGDKEGQTALIRAVHAVNCFETNCFDKLLDYLYPAIPILDHKGRTILHHIAYTCGRKGRSDACKYYLETLLEWIVQRGSYLPGDQKLSLAKFMKEVVNIPDRNGDTCLNIAAIVGNKHIITQLIEVGADPTKANNAGVKPIDCGIDLKSLMASSSLAKTHSSSDGSSTDKILSFTGSNGDSETSTNNINKRNGTSGVSNGLIHNGKNSSKLLDSLHQFVNQLEENFKGEIETKNKLVDEIRRRKL</sequence>
<dbReference type="InterPro" id="IPR003163">
    <property type="entry name" value="Tscrpt_reg_HTH_APSES-type"/>
</dbReference>
<gene>
    <name evidence="6" type="ORF">Cboi02_000234300</name>
</gene>
<dbReference type="SMART" id="SM00248">
    <property type="entry name" value="ANK"/>
    <property type="match status" value="3"/>
</dbReference>
<organism evidence="6 7">
    <name type="scientific">Candida boidinii</name>
    <name type="common">Yeast</name>
    <dbReference type="NCBI Taxonomy" id="5477"/>
    <lineage>
        <taxon>Eukaryota</taxon>
        <taxon>Fungi</taxon>
        <taxon>Dikarya</taxon>
        <taxon>Ascomycota</taxon>
        <taxon>Saccharomycotina</taxon>
        <taxon>Pichiomycetes</taxon>
        <taxon>Pichiales</taxon>
        <taxon>Pichiaceae</taxon>
        <taxon>Ogataea</taxon>
        <taxon>Ogataea/Candida clade</taxon>
    </lineage>
</organism>
<comment type="caution">
    <text evidence="6">The sequence shown here is derived from an EMBL/GenBank/DDBJ whole genome shotgun (WGS) entry which is preliminary data.</text>
</comment>
<dbReference type="PANTHER" id="PTHR43828:SF3">
    <property type="entry name" value="CHROMO DOMAIN-CONTAINING PROTEIN"/>
    <property type="match status" value="1"/>
</dbReference>
<keyword evidence="7" id="KW-1185">Reference proteome</keyword>
<dbReference type="AlphaFoldDB" id="A0A9W6SZK0"/>
<dbReference type="InterPro" id="IPR036770">
    <property type="entry name" value="Ankyrin_rpt-contain_sf"/>
</dbReference>
<dbReference type="InterPro" id="IPR051642">
    <property type="entry name" value="SWI6-like"/>
</dbReference>
<evidence type="ECO:0000256" key="3">
    <source>
        <dbReference type="PROSITE-ProRule" id="PRU00023"/>
    </source>
</evidence>
<name>A0A9W6SZK0_CANBO</name>
<feature type="repeat" description="ANK" evidence="3">
    <location>
        <begin position="285"/>
        <end position="317"/>
    </location>
</feature>
<dbReference type="PANTHER" id="PTHR43828">
    <property type="entry name" value="ASPARAGINASE"/>
    <property type="match status" value="1"/>
</dbReference>
<feature type="compositionally biased region" description="Polar residues" evidence="4">
    <location>
        <begin position="173"/>
        <end position="194"/>
    </location>
</feature>
<evidence type="ECO:0000256" key="4">
    <source>
        <dbReference type="SAM" id="MobiDB-lite"/>
    </source>
</evidence>
<dbReference type="GO" id="GO:0003713">
    <property type="term" value="F:transcription coactivator activity"/>
    <property type="evidence" value="ECO:0007669"/>
    <property type="project" value="TreeGrafter"/>
</dbReference>
<feature type="repeat" description="ANK" evidence="3">
    <location>
        <begin position="416"/>
        <end position="448"/>
    </location>
</feature>
<dbReference type="SUPFAM" id="SSF48403">
    <property type="entry name" value="Ankyrin repeat"/>
    <property type="match status" value="1"/>
</dbReference>
<dbReference type="PROSITE" id="PS50088">
    <property type="entry name" value="ANK_REPEAT"/>
    <property type="match status" value="2"/>
</dbReference>
<evidence type="ECO:0000256" key="2">
    <source>
        <dbReference type="ARBA" id="ARBA00023043"/>
    </source>
</evidence>
<dbReference type="EMBL" id="BSXN01000683">
    <property type="protein sequence ID" value="GME69476.1"/>
    <property type="molecule type" value="Genomic_DNA"/>
</dbReference>
<dbReference type="GO" id="GO:0003677">
    <property type="term" value="F:DNA binding"/>
    <property type="evidence" value="ECO:0007669"/>
    <property type="project" value="InterPro"/>
</dbReference>
<accession>A0A9W6SZK0</accession>
<evidence type="ECO:0000259" key="5">
    <source>
        <dbReference type="PROSITE" id="PS51299"/>
    </source>
</evidence>
<dbReference type="GO" id="GO:0045944">
    <property type="term" value="P:positive regulation of transcription by RNA polymerase II"/>
    <property type="evidence" value="ECO:0007669"/>
    <property type="project" value="UniProtKB-ARBA"/>
</dbReference>
<keyword evidence="1" id="KW-0677">Repeat</keyword>
<feature type="compositionally biased region" description="Polar residues" evidence="4">
    <location>
        <begin position="477"/>
        <end position="511"/>
    </location>
</feature>
<dbReference type="GO" id="GO:0000981">
    <property type="term" value="F:DNA-binding transcription factor activity, RNA polymerase II-specific"/>
    <property type="evidence" value="ECO:0007669"/>
    <property type="project" value="UniProtKB-ARBA"/>
</dbReference>
<dbReference type="Gene3D" id="1.25.40.20">
    <property type="entry name" value="Ankyrin repeat-containing domain"/>
    <property type="match status" value="1"/>
</dbReference>